<evidence type="ECO:0008006" key="4">
    <source>
        <dbReference type="Google" id="ProtNLM"/>
    </source>
</evidence>
<accession>A0A0P6XL51</accession>
<keyword evidence="1" id="KW-0812">Transmembrane</keyword>
<dbReference type="OrthoDB" id="155036at2"/>
<reference evidence="2 3" key="1">
    <citation type="submission" date="2015-07" db="EMBL/GenBank/DDBJ databases">
        <title>Genome sequence of Ornatilinea apprima DSM 23815.</title>
        <authorList>
            <person name="Hemp J."/>
            <person name="Ward L.M."/>
            <person name="Pace L.A."/>
            <person name="Fischer W.W."/>
        </authorList>
    </citation>
    <scope>NUCLEOTIDE SEQUENCE [LARGE SCALE GENOMIC DNA]</scope>
    <source>
        <strain evidence="2 3">P3M-1</strain>
    </source>
</reference>
<keyword evidence="3" id="KW-1185">Reference proteome</keyword>
<dbReference type="EMBL" id="LGCL01000002">
    <property type="protein sequence ID" value="KPL80995.1"/>
    <property type="molecule type" value="Genomic_DNA"/>
</dbReference>
<comment type="caution">
    <text evidence="2">The sequence shown here is derived from an EMBL/GenBank/DDBJ whole genome shotgun (WGS) entry which is preliminary data.</text>
</comment>
<feature type="transmembrane region" description="Helical" evidence="1">
    <location>
        <begin position="229"/>
        <end position="248"/>
    </location>
</feature>
<keyword evidence="1" id="KW-0472">Membrane</keyword>
<feature type="transmembrane region" description="Helical" evidence="1">
    <location>
        <begin position="335"/>
        <end position="352"/>
    </location>
</feature>
<gene>
    <name evidence="2" type="ORF">ADN00_00105</name>
</gene>
<evidence type="ECO:0000313" key="2">
    <source>
        <dbReference type="EMBL" id="KPL80995.1"/>
    </source>
</evidence>
<sequence length="534" mass="59710">MPLKNTSHRKWVLGFTLFLIFLTSLPTILAELSAGEDWVFTGFLFGVQDGNSYIAKMLRGFAGDWLFTTPYTAYPQSGTFAFFPYYLLGKLAAPPGLHDQLIAMFHWLRVGGIIFLVWSLDRFLRFFLGDDEGLIRWGLMLATLGGGLGWLYLAGAERLWGGDLPLELYSPESFGFLMLMGLPHLLFARGFLLISIQSILTTNKPSVQQGVKAGIGLMLVGLFQPLTTAAAWAVLAAFCVSVFGWTMMVKKHDLAVRKKVSMRAGLAALISSPVVLYNMIRFATDPVLKGWESQNIILSPPFGDYLLAFGLLLPFALAGAWTWLRQTGEQWASRLYLVVWLLCFPLLAYAPHQLQRRLPEGIWMCLVVLTMLFLKDHPRFPRNATLALVGTGFLSTTIFWLGTVFTAINPALPAFRSADEVALFEALQALNLPSDTIFLADEGISNPLPAWVPARVLVGHGPESIHYDEIAPRVEMFFQPVSQEEGWRLIEEFNVDFVIWDEANYGDFPYESGANRQLEEILSTGNFQIMRVGK</sequence>
<proteinExistence type="predicted"/>
<feature type="transmembrane region" description="Helical" evidence="1">
    <location>
        <begin position="173"/>
        <end position="194"/>
    </location>
</feature>
<organism evidence="2 3">
    <name type="scientific">Ornatilinea apprima</name>
    <dbReference type="NCBI Taxonomy" id="1134406"/>
    <lineage>
        <taxon>Bacteria</taxon>
        <taxon>Bacillati</taxon>
        <taxon>Chloroflexota</taxon>
        <taxon>Anaerolineae</taxon>
        <taxon>Anaerolineales</taxon>
        <taxon>Anaerolineaceae</taxon>
        <taxon>Ornatilinea</taxon>
    </lineage>
</organism>
<dbReference type="RefSeq" id="WP_075060925.1">
    <property type="nucleotide sequence ID" value="NZ_LGCL01000002.1"/>
</dbReference>
<dbReference type="AlphaFoldDB" id="A0A0P6XL51"/>
<feature type="transmembrane region" description="Helical" evidence="1">
    <location>
        <begin position="358"/>
        <end position="374"/>
    </location>
</feature>
<feature type="transmembrane region" description="Helical" evidence="1">
    <location>
        <begin position="260"/>
        <end position="280"/>
    </location>
</feature>
<name>A0A0P6XL51_9CHLR</name>
<feature type="transmembrane region" description="Helical" evidence="1">
    <location>
        <begin position="386"/>
        <end position="408"/>
    </location>
</feature>
<dbReference type="STRING" id="1134406.ADN00_00105"/>
<feature type="transmembrane region" description="Helical" evidence="1">
    <location>
        <begin position="101"/>
        <end position="121"/>
    </location>
</feature>
<keyword evidence="1" id="KW-1133">Transmembrane helix</keyword>
<feature type="transmembrane region" description="Helical" evidence="1">
    <location>
        <begin position="133"/>
        <end position="153"/>
    </location>
</feature>
<protein>
    <recommendedName>
        <fullName evidence="4">Glycosyltransferase RgtA/B/C/D-like domain-containing protein</fullName>
    </recommendedName>
</protein>
<evidence type="ECO:0000256" key="1">
    <source>
        <dbReference type="SAM" id="Phobius"/>
    </source>
</evidence>
<evidence type="ECO:0000313" key="3">
    <source>
        <dbReference type="Proteomes" id="UP000050417"/>
    </source>
</evidence>
<dbReference type="Proteomes" id="UP000050417">
    <property type="component" value="Unassembled WGS sequence"/>
</dbReference>
<feature type="transmembrane region" description="Helical" evidence="1">
    <location>
        <begin position="305"/>
        <end position="323"/>
    </location>
</feature>